<keyword evidence="4 7" id="KW-0812">Transmembrane</keyword>
<proteinExistence type="predicted"/>
<name>A0AA37XI16_9MICO</name>
<organism evidence="8 9">
    <name type="scientific">Litorihabitans aurantiacus</name>
    <dbReference type="NCBI Taxonomy" id="1930061"/>
    <lineage>
        <taxon>Bacteria</taxon>
        <taxon>Bacillati</taxon>
        <taxon>Actinomycetota</taxon>
        <taxon>Actinomycetes</taxon>
        <taxon>Micrococcales</taxon>
        <taxon>Beutenbergiaceae</taxon>
        <taxon>Litorihabitans</taxon>
    </lineage>
</organism>
<evidence type="ECO:0000256" key="2">
    <source>
        <dbReference type="ARBA" id="ARBA00022448"/>
    </source>
</evidence>
<evidence type="ECO:0000256" key="5">
    <source>
        <dbReference type="ARBA" id="ARBA00022989"/>
    </source>
</evidence>
<gene>
    <name evidence="8" type="ORF">GCM10025875_33590</name>
</gene>
<feature type="transmembrane region" description="Helical" evidence="7">
    <location>
        <begin position="48"/>
        <end position="66"/>
    </location>
</feature>
<dbReference type="Proteomes" id="UP001157161">
    <property type="component" value="Unassembled WGS sequence"/>
</dbReference>
<evidence type="ECO:0000313" key="8">
    <source>
        <dbReference type="EMBL" id="GMA33367.1"/>
    </source>
</evidence>
<dbReference type="EMBL" id="BSUM01000001">
    <property type="protein sequence ID" value="GMA33367.1"/>
    <property type="molecule type" value="Genomic_DNA"/>
</dbReference>
<reference evidence="8" key="1">
    <citation type="journal article" date="2014" name="Int. J. Syst. Evol. Microbiol.">
        <title>Complete genome sequence of Corynebacterium casei LMG S-19264T (=DSM 44701T), isolated from a smear-ripened cheese.</title>
        <authorList>
            <consortium name="US DOE Joint Genome Institute (JGI-PGF)"/>
            <person name="Walter F."/>
            <person name="Albersmeier A."/>
            <person name="Kalinowski J."/>
            <person name="Ruckert C."/>
        </authorList>
    </citation>
    <scope>NUCLEOTIDE SEQUENCE</scope>
    <source>
        <strain evidence="8">NBRC 112290</strain>
    </source>
</reference>
<evidence type="ECO:0000313" key="9">
    <source>
        <dbReference type="Proteomes" id="UP001157161"/>
    </source>
</evidence>
<dbReference type="PANTHER" id="PTHR23513">
    <property type="entry name" value="INTEGRAL MEMBRANE EFFLUX PROTEIN-RELATED"/>
    <property type="match status" value="1"/>
</dbReference>
<feature type="transmembrane region" description="Helical" evidence="7">
    <location>
        <begin position="78"/>
        <end position="102"/>
    </location>
</feature>
<evidence type="ECO:0000256" key="6">
    <source>
        <dbReference type="ARBA" id="ARBA00023136"/>
    </source>
</evidence>
<keyword evidence="2" id="KW-0813">Transport</keyword>
<dbReference type="AlphaFoldDB" id="A0AA37XI16"/>
<feature type="transmembrane region" description="Helical" evidence="7">
    <location>
        <begin position="18"/>
        <end position="42"/>
    </location>
</feature>
<comment type="caution">
    <text evidence="8">The sequence shown here is derived from an EMBL/GenBank/DDBJ whole genome shotgun (WGS) entry which is preliminary data.</text>
</comment>
<dbReference type="Gene3D" id="1.20.1250.20">
    <property type="entry name" value="MFS general substrate transporter like domains"/>
    <property type="match status" value="1"/>
</dbReference>
<keyword evidence="5 7" id="KW-1133">Transmembrane helix</keyword>
<evidence type="ECO:0008006" key="10">
    <source>
        <dbReference type="Google" id="ProtNLM"/>
    </source>
</evidence>
<reference evidence="8" key="2">
    <citation type="submission" date="2023-02" db="EMBL/GenBank/DDBJ databases">
        <authorList>
            <person name="Sun Q."/>
            <person name="Mori K."/>
        </authorList>
    </citation>
    <scope>NUCLEOTIDE SEQUENCE</scope>
    <source>
        <strain evidence="8">NBRC 112290</strain>
    </source>
</reference>
<evidence type="ECO:0000256" key="3">
    <source>
        <dbReference type="ARBA" id="ARBA00022475"/>
    </source>
</evidence>
<accession>A0AA37XI16</accession>
<dbReference type="SUPFAM" id="SSF103473">
    <property type="entry name" value="MFS general substrate transporter"/>
    <property type="match status" value="1"/>
</dbReference>
<keyword evidence="6 7" id="KW-0472">Membrane</keyword>
<dbReference type="RefSeq" id="WP_284252145.1">
    <property type="nucleotide sequence ID" value="NZ_BSUM01000001.1"/>
</dbReference>
<feature type="transmembrane region" description="Helical" evidence="7">
    <location>
        <begin position="108"/>
        <end position="126"/>
    </location>
</feature>
<evidence type="ECO:0000256" key="7">
    <source>
        <dbReference type="SAM" id="Phobius"/>
    </source>
</evidence>
<dbReference type="InterPro" id="IPR036259">
    <property type="entry name" value="MFS_trans_sf"/>
</dbReference>
<protein>
    <recommendedName>
        <fullName evidence="10">MFS transporter</fullName>
    </recommendedName>
</protein>
<evidence type="ECO:0000256" key="1">
    <source>
        <dbReference type="ARBA" id="ARBA00004429"/>
    </source>
</evidence>
<sequence length="249" mass="25467">MVEGLSYLRTRRNVRMTFLLDVVAMVLAMPRVLFPAVGAVILGGGETTTGLLAAAIAVGSVLASTFSGGLGRVRRQGVAIVVAICAFGACTLGFGITLLVAGRTEPDGVLVPLLIVGGLFLVGSGVSDAISSVFRQTVLQSATPDHLRGRLQGVFIVVVAGGLGSGTSRSGRRRRGGARRSRPWAAGCCASRSCSCWWARIAPSCATTRATRSPDGGPGVRRPRGAGSVWARVSAASGWSGRGGWSSAG</sequence>
<keyword evidence="9" id="KW-1185">Reference proteome</keyword>
<dbReference type="PANTHER" id="PTHR23513:SF9">
    <property type="entry name" value="ENTEROBACTIN EXPORTER ENTS"/>
    <property type="match status" value="1"/>
</dbReference>
<keyword evidence="3" id="KW-1003">Cell membrane</keyword>
<evidence type="ECO:0000256" key="4">
    <source>
        <dbReference type="ARBA" id="ARBA00022692"/>
    </source>
</evidence>
<dbReference type="GO" id="GO:0005886">
    <property type="term" value="C:plasma membrane"/>
    <property type="evidence" value="ECO:0007669"/>
    <property type="project" value="UniProtKB-SubCell"/>
</dbReference>
<comment type="subcellular location">
    <subcellularLocation>
        <location evidence="1">Cell inner membrane</location>
        <topology evidence="1">Multi-pass membrane protein</topology>
    </subcellularLocation>
</comment>